<dbReference type="PANTHER" id="PTHR22655">
    <property type="entry name" value="ATP-DEPENDENT RNA HELICASE TDRD12-RELATED"/>
    <property type="match status" value="1"/>
</dbReference>
<evidence type="ECO:0000256" key="5">
    <source>
        <dbReference type="ARBA" id="ARBA00022806"/>
    </source>
</evidence>
<evidence type="ECO:0000313" key="11">
    <source>
        <dbReference type="RefSeq" id="XP_016939042.2"/>
    </source>
</evidence>
<evidence type="ECO:0000256" key="6">
    <source>
        <dbReference type="ARBA" id="ARBA00022840"/>
    </source>
</evidence>
<dbReference type="EC" id="3.6.4.13" evidence="1"/>
<reference evidence="11" key="1">
    <citation type="submission" date="2025-08" db="UniProtKB">
        <authorList>
            <consortium name="RefSeq"/>
        </authorList>
    </citation>
    <scope>IDENTIFICATION</scope>
</reference>
<sequence length="1102" mass="124881">MLNISDERLAHIMENFDKTWSTGSTWSSSSGDKDSEVSDAYCAYDAIRPLVVINCSQYVVAHAKGELQPARQFSEVVLLDHILETMRKLGLNRLLRVQSYTWPHLTGGAGHGAMIVGAPRSGRTFAYVPAVCHVVCKALTQSRNQLKDLPPGAWQADQYGPMALILVPDLQRVRQVSAMCRAMLRKAEKEEWLTLTLTAPSSKSSEFFLKLLNGVGCMVVTPAQLAWFWQEAPGLMRFRCLQFLVYDDVDLMSEEQLTSAQQVLQEVMPLTHYPQMVMVSQSYSPTLMAKLKSVNDHPALVFGDILEAALYGGARIRISLVRSAAKANAVIQMLQQCPPEDYRTVIFCIDDRDMQRAVAALEDRGYACLPYYQTSDLEVLEQVHRWKANTRGVILLCTDNCPELIIRDAHTLIHHSLSQSWRTFKMRHLVLSDNMRNSLAPASPVQVPLHSLVLLDDNNHRQLPRLVDFLQLHQEVDPAVVAVAKGIRKEMGKAKCVQSALCDQILMTGKCYDPVCEDRHYVGHFDRRPAHMPASGDVKVQLVDVYSPTHFCVRLLEHLPPQGTWQVLPFTGVQEIRMKLMQHKKPRHYWPPVVGVICMYHTTFTKERVRVLKVAPIQNVNFVQSNVPVVLQALDADTRIFSTTSERLFKCPEALQREPPLSYNLRLVGLVPYCGERNWTEDDCSKVKYMLTQLPKDHFLQAKLEFAAAGTLFARELVAMVYADQFKLHLRLLNVKQNLIKTTVARRCEQATDMIQEFFQEVLVEEVSEKVQVPEEKTVNEAEKTIEAEVVVEQQPQVESQPVLSQRCQRLIELALKSGRENELREQKRLSKNTDAQSNQMAGPVTTSTEASKPLSNEDHVANLDECLMNCTLMQLEDEQEPAKDPDQKVNNDPADFLKHVINNEPTIKRKPKRSNAKCAPPAAAPPAPNHFQGEIPLQLPPNVVRPSVSYYQTVTTLELQVSLPEDDHEYKALLTGAQIFFKATSKSSELIQQFILTLKFPYTTLRHYIRGRTVYISVTKSLAFIDPLAFGEYRFLKPNHDMFVKIENHISRAHTRLASAVQNFVSVKPKIEVQEESEESEDEEQDMDGIERVESNKIVCD</sequence>
<dbReference type="RefSeq" id="XP_016939042.2">
    <property type="nucleotide sequence ID" value="XM_017083553.4"/>
</dbReference>
<name>A0AB39ZMC3_DROSZ</name>
<comment type="catalytic activity">
    <reaction evidence="7">
        <text>ATP + H2O = ADP + phosphate + H(+)</text>
        <dbReference type="Rhea" id="RHEA:13065"/>
        <dbReference type="ChEBI" id="CHEBI:15377"/>
        <dbReference type="ChEBI" id="CHEBI:15378"/>
        <dbReference type="ChEBI" id="CHEBI:30616"/>
        <dbReference type="ChEBI" id="CHEBI:43474"/>
        <dbReference type="ChEBI" id="CHEBI:456216"/>
        <dbReference type="EC" id="3.6.4.13"/>
    </reaction>
</comment>
<evidence type="ECO:0000259" key="9">
    <source>
        <dbReference type="Pfam" id="PF00270"/>
    </source>
</evidence>
<organism evidence="10 11">
    <name type="scientific">Drosophila suzukii</name>
    <name type="common">Spotted-wing drosophila fruit fly</name>
    <dbReference type="NCBI Taxonomy" id="28584"/>
    <lineage>
        <taxon>Eukaryota</taxon>
        <taxon>Metazoa</taxon>
        <taxon>Ecdysozoa</taxon>
        <taxon>Arthropoda</taxon>
        <taxon>Hexapoda</taxon>
        <taxon>Insecta</taxon>
        <taxon>Pterygota</taxon>
        <taxon>Neoptera</taxon>
        <taxon>Endopterygota</taxon>
        <taxon>Diptera</taxon>
        <taxon>Brachycera</taxon>
        <taxon>Muscomorpha</taxon>
        <taxon>Ephydroidea</taxon>
        <taxon>Drosophilidae</taxon>
        <taxon>Drosophila</taxon>
        <taxon>Sophophora</taxon>
    </lineage>
</organism>
<dbReference type="Gene3D" id="3.40.50.300">
    <property type="entry name" value="P-loop containing nucleotide triphosphate hydrolases"/>
    <property type="match status" value="2"/>
</dbReference>
<dbReference type="GO" id="GO:0005524">
    <property type="term" value="F:ATP binding"/>
    <property type="evidence" value="ECO:0007669"/>
    <property type="project" value="UniProtKB-KW"/>
</dbReference>
<keyword evidence="10" id="KW-1185">Reference proteome</keyword>
<evidence type="ECO:0000256" key="4">
    <source>
        <dbReference type="ARBA" id="ARBA00022801"/>
    </source>
</evidence>
<feature type="region of interest" description="Disordered" evidence="8">
    <location>
        <begin position="1073"/>
        <end position="1102"/>
    </location>
</feature>
<dbReference type="GeneID" id="108016785"/>
<dbReference type="Proteomes" id="UP001652628">
    <property type="component" value="Chromosome X"/>
</dbReference>
<keyword evidence="2" id="KW-0677">Repeat</keyword>
<gene>
    <name evidence="11" type="primary">BoYb</name>
</gene>
<dbReference type="PANTHER" id="PTHR22655:SF2">
    <property type="entry name" value="ATP-DEPENDENT RNA HELICASE TDRD12-RELATED"/>
    <property type="match status" value="1"/>
</dbReference>
<dbReference type="GO" id="GO:0016787">
    <property type="term" value="F:hydrolase activity"/>
    <property type="evidence" value="ECO:0007669"/>
    <property type="project" value="UniProtKB-KW"/>
</dbReference>
<keyword evidence="5 11" id="KW-0347">Helicase</keyword>
<evidence type="ECO:0000256" key="8">
    <source>
        <dbReference type="SAM" id="MobiDB-lite"/>
    </source>
</evidence>
<feature type="compositionally biased region" description="Acidic residues" evidence="8">
    <location>
        <begin position="1075"/>
        <end position="1089"/>
    </location>
</feature>
<keyword evidence="4" id="KW-0378">Hydrolase</keyword>
<dbReference type="InterPro" id="IPR027417">
    <property type="entry name" value="P-loop_NTPase"/>
</dbReference>
<protein>
    <recommendedName>
        <fullName evidence="1">RNA helicase</fullName>
        <ecNumber evidence="1">3.6.4.13</ecNumber>
    </recommendedName>
</protein>
<dbReference type="SUPFAM" id="SSF52540">
    <property type="entry name" value="P-loop containing nucleoside triphosphate hydrolases"/>
    <property type="match status" value="2"/>
</dbReference>
<keyword evidence="3" id="KW-0547">Nucleotide-binding</keyword>
<evidence type="ECO:0000313" key="10">
    <source>
        <dbReference type="Proteomes" id="UP001652628"/>
    </source>
</evidence>
<dbReference type="AlphaFoldDB" id="A0AB39ZMC3"/>
<evidence type="ECO:0000256" key="3">
    <source>
        <dbReference type="ARBA" id="ARBA00022741"/>
    </source>
</evidence>
<dbReference type="Pfam" id="PF00270">
    <property type="entry name" value="DEAD"/>
    <property type="match status" value="1"/>
</dbReference>
<feature type="compositionally biased region" description="Polar residues" evidence="8">
    <location>
        <begin position="833"/>
        <end position="855"/>
    </location>
</feature>
<dbReference type="InterPro" id="IPR011545">
    <property type="entry name" value="DEAD/DEAH_box_helicase_dom"/>
</dbReference>
<dbReference type="CTD" id="40512"/>
<dbReference type="GO" id="GO:0042078">
    <property type="term" value="P:germ-line stem cell division"/>
    <property type="evidence" value="ECO:0007669"/>
    <property type="project" value="TreeGrafter"/>
</dbReference>
<evidence type="ECO:0000256" key="1">
    <source>
        <dbReference type="ARBA" id="ARBA00012552"/>
    </source>
</evidence>
<feature type="compositionally biased region" description="Basic and acidic residues" evidence="8">
    <location>
        <begin position="1090"/>
        <end position="1102"/>
    </location>
</feature>
<keyword evidence="6" id="KW-0067">ATP-binding</keyword>
<feature type="region of interest" description="Disordered" evidence="8">
    <location>
        <begin position="822"/>
        <end position="857"/>
    </location>
</feature>
<evidence type="ECO:0000256" key="7">
    <source>
        <dbReference type="ARBA" id="ARBA00047984"/>
    </source>
</evidence>
<accession>A0AB39ZMC3</accession>
<evidence type="ECO:0000256" key="2">
    <source>
        <dbReference type="ARBA" id="ARBA00022737"/>
    </source>
</evidence>
<dbReference type="GO" id="GO:0003676">
    <property type="term" value="F:nucleic acid binding"/>
    <property type="evidence" value="ECO:0007669"/>
    <property type="project" value="InterPro"/>
</dbReference>
<proteinExistence type="predicted"/>
<feature type="domain" description="DEAD/DEAH-box helicase" evidence="9">
    <location>
        <begin position="96"/>
        <end position="280"/>
    </location>
</feature>
<dbReference type="GO" id="GO:0003724">
    <property type="term" value="F:RNA helicase activity"/>
    <property type="evidence" value="ECO:0007669"/>
    <property type="project" value="UniProtKB-EC"/>
</dbReference>